<comment type="caution">
    <text evidence="3">The sequence shown here is derived from an EMBL/GenBank/DDBJ whole genome shotgun (WGS) entry which is preliminary data.</text>
</comment>
<dbReference type="AlphaFoldDB" id="K0TG23"/>
<gene>
    <name evidence="3" type="ORF">THAOC_01924</name>
</gene>
<organism evidence="3 4">
    <name type="scientific">Thalassiosira oceanica</name>
    <name type="common">Marine diatom</name>
    <dbReference type="NCBI Taxonomy" id="159749"/>
    <lineage>
        <taxon>Eukaryota</taxon>
        <taxon>Sar</taxon>
        <taxon>Stramenopiles</taxon>
        <taxon>Ochrophyta</taxon>
        <taxon>Bacillariophyta</taxon>
        <taxon>Coscinodiscophyceae</taxon>
        <taxon>Thalassiosirophycidae</taxon>
        <taxon>Thalassiosirales</taxon>
        <taxon>Thalassiosiraceae</taxon>
        <taxon>Thalassiosira</taxon>
    </lineage>
</organism>
<feature type="transmembrane region" description="Helical" evidence="2">
    <location>
        <begin position="91"/>
        <end position="112"/>
    </location>
</feature>
<dbReference type="eggNOG" id="ENOG502T82J">
    <property type="taxonomic scope" value="Eukaryota"/>
</dbReference>
<evidence type="ECO:0000313" key="4">
    <source>
        <dbReference type="Proteomes" id="UP000266841"/>
    </source>
</evidence>
<evidence type="ECO:0000256" key="2">
    <source>
        <dbReference type="SAM" id="Phobius"/>
    </source>
</evidence>
<keyword evidence="2" id="KW-1133">Transmembrane helix</keyword>
<keyword evidence="4" id="KW-1185">Reference proteome</keyword>
<reference evidence="3 4" key="1">
    <citation type="journal article" date="2012" name="Genome Biol.">
        <title>Genome and low-iron response of an oceanic diatom adapted to chronic iron limitation.</title>
        <authorList>
            <person name="Lommer M."/>
            <person name="Specht M."/>
            <person name="Roy A.S."/>
            <person name="Kraemer L."/>
            <person name="Andreson R."/>
            <person name="Gutowska M.A."/>
            <person name="Wolf J."/>
            <person name="Bergner S.V."/>
            <person name="Schilhabel M.B."/>
            <person name="Klostermeier U.C."/>
            <person name="Beiko R.G."/>
            <person name="Rosenstiel P."/>
            <person name="Hippler M."/>
            <person name="Laroche J."/>
        </authorList>
    </citation>
    <scope>NUCLEOTIDE SEQUENCE [LARGE SCALE GENOMIC DNA]</scope>
    <source>
        <strain evidence="3 4">CCMP1005</strain>
    </source>
</reference>
<evidence type="ECO:0000256" key="1">
    <source>
        <dbReference type="SAM" id="MobiDB-lite"/>
    </source>
</evidence>
<accession>K0TG23</accession>
<dbReference type="OrthoDB" id="10520546at2759"/>
<dbReference type="OMA" id="CSIESAN"/>
<keyword evidence="2" id="KW-0812">Transmembrane</keyword>
<feature type="region of interest" description="Disordered" evidence="1">
    <location>
        <begin position="1"/>
        <end position="27"/>
    </location>
</feature>
<sequence length="355" mass="39160">MRRRTNDAARLPQDHRTPQPPYPLGTSALGRCPTATLTLALRWQERGASSILLACRFELQAPAHTDWGEGTAFPHSTAACNTQPSTGKMIVYTYLATMILSLLGSASSAYAFRTTERLPVRIESIPKSEIRHRLGLKETDSQQLVIGEATHQRYGLFNEHEVLCPVSGTHRGVLCTARLDEGRIDLGNAESLANHGELVSQSILAASLATSVRNAASSGSGMYYLPYIVTLVESFVADEVSDLNLERMTDGRLFNSHGLETNEILMDFDEDYSADMSRLNHDEVLLFSCNTAFDSVSASSDVYILPQGDSGIDKVWKFGVEFKVATINLAGIQCFGRRDSTTPLRPDVWLKDDYY</sequence>
<dbReference type="EMBL" id="AGNL01002317">
    <property type="protein sequence ID" value="EJK76320.1"/>
    <property type="molecule type" value="Genomic_DNA"/>
</dbReference>
<protein>
    <submittedName>
        <fullName evidence="3">Uncharacterized protein</fullName>
    </submittedName>
</protein>
<feature type="compositionally biased region" description="Basic and acidic residues" evidence="1">
    <location>
        <begin position="1"/>
        <end position="17"/>
    </location>
</feature>
<name>K0TG23_THAOC</name>
<evidence type="ECO:0000313" key="3">
    <source>
        <dbReference type="EMBL" id="EJK76320.1"/>
    </source>
</evidence>
<dbReference type="Proteomes" id="UP000266841">
    <property type="component" value="Unassembled WGS sequence"/>
</dbReference>
<keyword evidence="2" id="KW-0472">Membrane</keyword>
<proteinExistence type="predicted"/>